<sequence>MTGPRSVALSVVALGLALSALAPASTAATTPAASPSAADGSHGPTVHSSDGAAGPLAEPMPRARLAGVVRSNQKSYKVVPGVRFRQFDQRDARGTIRAYLLRANLQKPGLSLQYAGLPQVAARDELTDILARRQAVAGVNGDFFDISDTGAPLGVGIDGSRVVHGPSQGWLKSFVLPAKGTAAVGDLPVEASVRRAPDLGITNVNSPRVSIDGIGVYTEQWGRAPGYTVTDGARNRDVRQVVIKDGRVVSNTTSVSAGTQIDGRILIGRGEGAVRLNRQLPLGTRARVVLRAPAEPQVAISGSAILLQDGRIRTDDDGELHPRTAVGVDTDTGRVLLLVVDGRQDHSRGYTLLELARLMKQLGAEEALNLDGGGSSTMVTTRPSGRTRVANSPSDGQERTVPNGLQLVYDAP</sequence>
<evidence type="ECO:0000256" key="1">
    <source>
        <dbReference type="SAM" id="MobiDB-lite"/>
    </source>
</evidence>
<feature type="domain" description="Phosphodiester glycosidase" evidence="3">
    <location>
        <begin position="238"/>
        <end position="405"/>
    </location>
</feature>
<keyword evidence="2" id="KW-0732">Signal</keyword>
<dbReference type="PANTHER" id="PTHR40446">
    <property type="entry name" value="N-ACETYLGLUCOSAMINE-1-PHOSPHODIESTER ALPHA-N-ACETYLGLUCOSAMINIDASE"/>
    <property type="match status" value="1"/>
</dbReference>
<feature type="chain" id="PRO_5039553300" evidence="2">
    <location>
        <begin position="25"/>
        <end position="412"/>
    </location>
</feature>
<dbReference type="InterPro" id="IPR018711">
    <property type="entry name" value="NAGPA"/>
</dbReference>
<dbReference type="AlphaFoldDB" id="A0A6J4MZZ7"/>
<feature type="region of interest" description="Disordered" evidence="1">
    <location>
        <begin position="30"/>
        <end position="58"/>
    </location>
</feature>
<evidence type="ECO:0000259" key="3">
    <source>
        <dbReference type="Pfam" id="PF09992"/>
    </source>
</evidence>
<dbReference type="Pfam" id="PF09992">
    <property type="entry name" value="NAGPA"/>
    <property type="match status" value="1"/>
</dbReference>
<accession>A0A6J4MZZ7</accession>
<reference evidence="4" key="1">
    <citation type="submission" date="2020-02" db="EMBL/GenBank/DDBJ databases">
        <authorList>
            <person name="Meier V. D."/>
        </authorList>
    </citation>
    <scope>NUCLEOTIDE SEQUENCE</scope>
    <source>
        <strain evidence="4">AVDCRST_MAG47</strain>
    </source>
</reference>
<proteinExistence type="predicted"/>
<evidence type="ECO:0000313" key="4">
    <source>
        <dbReference type="EMBL" id="CAA9373886.1"/>
    </source>
</evidence>
<feature type="compositionally biased region" description="Polar residues" evidence="1">
    <location>
        <begin position="376"/>
        <end position="395"/>
    </location>
</feature>
<organism evidence="4">
    <name type="scientific">uncultured Nocardioidaceae bacterium</name>
    <dbReference type="NCBI Taxonomy" id="253824"/>
    <lineage>
        <taxon>Bacteria</taxon>
        <taxon>Bacillati</taxon>
        <taxon>Actinomycetota</taxon>
        <taxon>Actinomycetes</taxon>
        <taxon>Propionibacteriales</taxon>
        <taxon>Nocardioidaceae</taxon>
        <taxon>environmental samples</taxon>
    </lineage>
</organism>
<feature type="signal peptide" evidence="2">
    <location>
        <begin position="1"/>
        <end position="24"/>
    </location>
</feature>
<dbReference type="EMBL" id="CADCUK010000108">
    <property type="protein sequence ID" value="CAA9373886.1"/>
    <property type="molecule type" value="Genomic_DNA"/>
</dbReference>
<protein>
    <submittedName>
        <fullName evidence="4">Sporulation-specific_N-acetylmuramoyl-L-alanine_a midase</fullName>
    </submittedName>
</protein>
<feature type="region of interest" description="Disordered" evidence="1">
    <location>
        <begin position="371"/>
        <end position="403"/>
    </location>
</feature>
<dbReference type="PANTHER" id="PTHR40446:SF2">
    <property type="entry name" value="N-ACETYLGLUCOSAMINE-1-PHOSPHODIESTER ALPHA-N-ACETYLGLUCOSAMINIDASE"/>
    <property type="match status" value="1"/>
</dbReference>
<name>A0A6J4MZZ7_9ACTN</name>
<gene>
    <name evidence="4" type="ORF">AVDCRST_MAG47-1577</name>
</gene>
<evidence type="ECO:0000256" key="2">
    <source>
        <dbReference type="SAM" id="SignalP"/>
    </source>
</evidence>